<dbReference type="eggNOG" id="COG0739">
    <property type="taxonomic scope" value="Bacteria"/>
</dbReference>
<keyword evidence="4" id="KW-1185">Reference proteome</keyword>
<dbReference type="CDD" id="cd12797">
    <property type="entry name" value="M23_peptidase"/>
    <property type="match status" value="1"/>
</dbReference>
<dbReference type="AlphaFoldDB" id="W8EXN6"/>
<dbReference type="PANTHER" id="PTHR21666">
    <property type="entry name" value="PEPTIDASE-RELATED"/>
    <property type="match status" value="1"/>
</dbReference>
<dbReference type="STRING" id="1227739.Hsw_2274"/>
<accession>W8EXN6</accession>
<dbReference type="RefSeq" id="WP_052346394.1">
    <property type="nucleotide sequence ID" value="NZ_CP007145.1"/>
</dbReference>
<dbReference type="EMBL" id="CP007145">
    <property type="protein sequence ID" value="AHJ97869.1"/>
    <property type="molecule type" value="Genomic_DNA"/>
</dbReference>
<dbReference type="InterPro" id="IPR050570">
    <property type="entry name" value="Cell_wall_metabolism_enzyme"/>
</dbReference>
<dbReference type="OrthoDB" id="9809488at2"/>
<name>W8EXN6_9BACT</name>
<evidence type="ECO:0000259" key="2">
    <source>
        <dbReference type="Pfam" id="PF01551"/>
    </source>
</evidence>
<feature type="domain" description="M23ase beta-sheet core" evidence="2">
    <location>
        <begin position="140"/>
        <end position="235"/>
    </location>
</feature>
<dbReference type="InterPro" id="IPR011055">
    <property type="entry name" value="Dup_hybrid_motif"/>
</dbReference>
<dbReference type="GO" id="GO:0004222">
    <property type="term" value="F:metalloendopeptidase activity"/>
    <property type="evidence" value="ECO:0007669"/>
    <property type="project" value="TreeGrafter"/>
</dbReference>
<dbReference type="PATRIC" id="fig|1227739.3.peg.2474"/>
<dbReference type="InterPro" id="IPR016047">
    <property type="entry name" value="M23ase_b-sheet_dom"/>
</dbReference>
<dbReference type="SUPFAM" id="SSF51261">
    <property type="entry name" value="Duplicated hybrid motif"/>
    <property type="match status" value="1"/>
</dbReference>
<evidence type="ECO:0000256" key="1">
    <source>
        <dbReference type="SAM" id="SignalP"/>
    </source>
</evidence>
<feature type="chain" id="PRO_5004907939" description="M23ase beta-sheet core domain-containing protein" evidence="1">
    <location>
        <begin position="19"/>
        <end position="267"/>
    </location>
</feature>
<dbReference type="HOGENOM" id="CLU_062205_1_1_10"/>
<reference evidence="3 4" key="1">
    <citation type="submission" date="2014-01" db="EMBL/GenBank/DDBJ databases">
        <title>Complete genome sequence of ionizing-radiation resistance bacterium Hymenobacter swuensis DY53.</title>
        <authorList>
            <person name="Jung J.-H."/>
            <person name="Jeong S.-W."/>
            <person name="Joe M.-H."/>
            <person name="Cho y.-j."/>
            <person name="Kim M.-K."/>
            <person name="Lim S.-Y."/>
        </authorList>
    </citation>
    <scope>NUCLEOTIDE SEQUENCE [LARGE SCALE GENOMIC DNA]</scope>
    <source>
        <strain evidence="3 4">DY53</strain>
    </source>
</reference>
<gene>
    <name evidence="3" type="ORF">Hsw_2274</name>
</gene>
<proteinExistence type="predicted"/>
<evidence type="ECO:0000313" key="3">
    <source>
        <dbReference type="EMBL" id="AHJ97869.1"/>
    </source>
</evidence>
<dbReference type="PANTHER" id="PTHR21666:SF294">
    <property type="entry name" value="PEPTIDASE M23"/>
    <property type="match status" value="1"/>
</dbReference>
<feature type="signal peptide" evidence="1">
    <location>
        <begin position="1"/>
        <end position="18"/>
    </location>
</feature>
<protein>
    <recommendedName>
        <fullName evidence="2">M23ase beta-sheet core domain-containing protein</fullName>
    </recommendedName>
</protein>
<keyword evidence="1" id="KW-0732">Signal</keyword>
<dbReference type="Proteomes" id="UP000019423">
    <property type="component" value="Chromosome"/>
</dbReference>
<dbReference type="Pfam" id="PF01551">
    <property type="entry name" value="Peptidase_M23"/>
    <property type="match status" value="1"/>
</dbReference>
<organism evidence="3 4">
    <name type="scientific">Hymenobacter swuensis DY53</name>
    <dbReference type="NCBI Taxonomy" id="1227739"/>
    <lineage>
        <taxon>Bacteria</taxon>
        <taxon>Pseudomonadati</taxon>
        <taxon>Bacteroidota</taxon>
        <taxon>Cytophagia</taxon>
        <taxon>Cytophagales</taxon>
        <taxon>Hymenobacteraceae</taxon>
        <taxon>Hymenobacter</taxon>
    </lineage>
</organism>
<dbReference type="Gene3D" id="2.70.70.10">
    <property type="entry name" value="Glucose Permease (Domain IIA)"/>
    <property type="match status" value="1"/>
</dbReference>
<sequence>MRLSSLLFLSGISTTAFAQQKPVLITATDYKGSGVILEAKNISSIPYTLVLTCTLQNMEPSTELPLRKVIEPAKKKLTLTRLTPVGQPYRYTYNYRYYLGNTLSVTPTADYVYDLPFAAGQEYAVMQGNNGAFSHLNKLAVDFSMPEGSIVCAARAGIVAEIKQDSNTGCPTASCKDMGNYIILFHEDGTYATYVHFKQNGSLVQPGQQVAAGAPIGYSGNTGWSSGPHLHFEVDLPSEQEKITLPVKFRVGSQILGELQQGARYKR</sequence>
<dbReference type="KEGG" id="hsw:Hsw_2274"/>
<evidence type="ECO:0000313" key="4">
    <source>
        <dbReference type="Proteomes" id="UP000019423"/>
    </source>
</evidence>